<organism evidence="2 3">
    <name type="scientific">Punica granatum</name>
    <name type="common">Pomegranate</name>
    <dbReference type="NCBI Taxonomy" id="22663"/>
    <lineage>
        <taxon>Eukaryota</taxon>
        <taxon>Viridiplantae</taxon>
        <taxon>Streptophyta</taxon>
        <taxon>Embryophyta</taxon>
        <taxon>Tracheophyta</taxon>
        <taxon>Spermatophyta</taxon>
        <taxon>Magnoliopsida</taxon>
        <taxon>eudicotyledons</taxon>
        <taxon>Gunneridae</taxon>
        <taxon>Pentapetalae</taxon>
        <taxon>rosids</taxon>
        <taxon>malvids</taxon>
        <taxon>Myrtales</taxon>
        <taxon>Lythraceae</taxon>
        <taxon>Punica</taxon>
    </lineage>
</organism>
<dbReference type="Gene3D" id="3.30.420.10">
    <property type="entry name" value="Ribonuclease H-like superfamily/Ribonuclease H"/>
    <property type="match status" value="1"/>
</dbReference>
<dbReference type="InterPro" id="IPR043128">
    <property type="entry name" value="Rev_trsase/Diguanyl_cyclase"/>
</dbReference>
<dbReference type="Gene3D" id="3.30.70.270">
    <property type="match status" value="1"/>
</dbReference>
<dbReference type="PANTHER" id="PTHR37984">
    <property type="entry name" value="PROTEIN CBG26694"/>
    <property type="match status" value="1"/>
</dbReference>
<dbReference type="PANTHER" id="PTHR37984:SF5">
    <property type="entry name" value="PROTEIN NYNRIN-LIKE"/>
    <property type="match status" value="1"/>
</dbReference>
<reference evidence="2 3" key="1">
    <citation type="submission" date="2017-11" db="EMBL/GenBank/DDBJ databases">
        <title>De-novo sequencing of pomegranate (Punica granatum L.) genome.</title>
        <authorList>
            <person name="Akparov Z."/>
            <person name="Amiraslanov A."/>
            <person name="Hajiyeva S."/>
            <person name="Abbasov M."/>
            <person name="Kaur K."/>
            <person name="Hamwieh A."/>
            <person name="Solovyev V."/>
            <person name="Salamov A."/>
            <person name="Braich B."/>
            <person name="Kosarev P."/>
            <person name="Mahmoud A."/>
            <person name="Hajiyev E."/>
            <person name="Babayeva S."/>
            <person name="Izzatullayeva V."/>
            <person name="Mammadov A."/>
            <person name="Mammadov A."/>
            <person name="Sharifova S."/>
            <person name="Ojaghi J."/>
            <person name="Eynullazada K."/>
            <person name="Bayramov B."/>
            <person name="Abdulazimova A."/>
            <person name="Shahmuradov I."/>
        </authorList>
    </citation>
    <scope>NUCLEOTIDE SEQUENCE [LARGE SCALE GENOMIC DNA]</scope>
    <source>
        <strain evidence="3">cv. AG2017</strain>
        <tissue evidence="2">Leaf</tissue>
    </source>
</reference>
<dbReference type="InterPro" id="IPR043502">
    <property type="entry name" value="DNA/RNA_pol_sf"/>
</dbReference>
<gene>
    <name evidence="2" type="ORF">CRG98_007595</name>
</gene>
<dbReference type="AlphaFoldDB" id="A0A2I0KU91"/>
<evidence type="ECO:0000313" key="2">
    <source>
        <dbReference type="EMBL" id="PKI72049.1"/>
    </source>
</evidence>
<proteinExistence type="predicted"/>
<dbReference type="InterPro" id="IPR001584">
    <property type="entry name" value="Integrase_cat-core"/>
</dbReference>
<dbReference type="InterPro" id="IPR050951">
    <property type="entry name" value="Retrovirus_Pol_polyprotein"/>
</dbReference>
<evidence type="ECO:0000259" key="1">
    <source>
        <dbReference type="PROSITE" id="PS50994"/>
    </source>
</evidence>
<comment type="caution">
    <text evidence="2">The sequence shown here is derived from an EMBL/GenBank/DDBJ whole genome shotgun (WGS) entry which is preliminary data.</text>
</comment>
<name>A0A2I0KU91_PUNGR</name>
<feature type="domain" description="Integrase catalytic" evidence="1">
    <location>
        <begin position="229"/>
        <end position="393"/>
    </location>
</feature>
<dbReference type="SUPFAM" id="SSF53098">
    <property type="entry name" value="Ribonuclease H-like"/>
    <property type="match status" value="1"/>
</dbReference>
<protein>
    <recommendedName>
        <fullName evidence="1">Integrase catalytic domain-containing protein</fullName>
    </recommendedName>
</protein>
<dbReference type="STRING" id="22663.A0A2I0KU91"/>
<dbReference type="InterPro" id="IPR036397">
    <property type="entry name" value="RNaseH_sf"/>
</dbReference>
<dbReference type="SUPFAM" id="SSF56672">
    <property type="entry name" value="DNA/RNA polymerases"/>
    <property type="match status" value="1"/>
</dbReference>
<dbReference type="Gene3D" id="3.10.10.10">
    <property type="entry name" value="HIV Type 1 Reverse Transcriptase, subunit A, domain 1"/>
    <property type="match status" value="1"/>
</dbReference>
<dbReference type="InterPro" id="IPR012337">
    <property type="entry name" value="RNaseH-like_sf"/>
</dbReference>
<dbReference type="PROSITE" id="PS50994">
    <property type="entry name" value="INTEGRASE"/>
    <property type="match status" value="1"/>
</dbReference>
<sequence>MAPYRMAPPELAELRRQLKELLDASYVRPSKALFGAPVLFQKKHDGSLRMCIDYRALNKLTVKNNRSLEDHVEDLRQVFKVLRENPLYVKREKCAFAKREVPFLGHIVGGGRVRMDPSKVASIMKWESPTKLTELRSFLGLANYYRRFIKRYSSITVLLTDLLKKARAWEWTNECQATFDRLKRSPLLGRIKEGLQHDAKARILLELACKGKSWQFWCEDDLVYTKGRRVYVPPYDNLRREILRECHDSKWAVNLPKSEGCQTLMVVVDRFSKYVTFIPAKKDCLAKEAARLFMKHVVKYWGVPTTIVSDRDPRFTGRFWTELFKLLGTSLNFSTSLHPQTDGQTERVNALLELYLRHYVSTTQKDWATMIDAAQFSYTYKGASPPTKVPSRL</sequence>
<evidence type="ECO:0000313" key="3">
    <source>
        <dbReference type="Proteomes" id="UP000233551"/>
    </source>
</evidence>
<accession>A0A2I0KU91</accession>
<dbReference type="GO" id="GO:0015074">
    <property type="term" value="P:DNA integration"/>
    <property type="evidence" value="ECO:0007669"/>
    <property type="project" value="InterPro"/>
</dbReference>
<dbReference type="GO" id="GO:0003676">
    <property type="term" value="F:nucleic acid binding"/>
    <property type="evidence" value="ECO:0007669"/>
    <property type="project" value="InterPro"/>
</dbReference>
<dbReference type="FunFam" id="3.30.70.270:FF:000063">
    <property type="entry name" value="Zinc knuckle domaincontaining protein"/>
    <property type="match status" value="1"/>
</dbReference>
<dbReference type="EMBL" id="PGOL01000343">
    <property type="protein sequence ID" value="PKI72049.1"/>
    <property type="molecule type" value="Genomic_DNA"/>
</dbReference>
<dbReference type="Proteomes" id="UP000233551">
    <property type="component" value="Unassembled WGS sequence"/>
</dbReference>
<keyword evidence="3" id="KW-1185">Reference proteome</keyword>